<dbReference type="SUPFAM" id="SSF57667">
    <property type="entry name" value="beta-beta-alpha zinc fingers"/>
    <property type="match status" value="1"/>
</dbReference>
<evidence type="ECO:0000256" key="5">
    <source>
        <dbReference type="ARBA" id="ARBA00022679"/>
    </source>
</evidence>
<evidence type="ECO:0000256" key="4">
    <source>
        <dbReference type="ARBA" id="ARBA00022603"/>
    </source>
</evidence>
<evidence type="ECO:0000256" key="8">
    <source>
        <dbReference type="ARBA" id="ARBA00022771"/>
    </source>
</evidence>
<keyword evidence="6 12" id="KW-0949">S-adenosyl-L-methionine</keyword>
<evidence type="ECO:0000256" key="9">
    <source>
        <dbReference type="ARBA" id="ARBA00022833"/>
    </source>
</evidence>
<dbReference type="InterPro" id="IPR055135">
    <property type="entry name" value="PRMT_dom"/>
</dbReference>
<dbReference type="InterPro" id="IPR025799">
    <property type="entry name" value="Arg_MeTrfase"/>
</dbReference>
<proteinExistence type="predicted"/>
<dbReference type="Pfam" id="PF22528">
    <property type="entry name" value="PRMT_C"/>
    <property type="match status" value="2"/>
</dbReference>
<evidence type="ECO:0000256" key="1">
    <source>
        <dbReference type="ARBA" id="ARBA00004514"/>
    </source>
</evidence>
<accession>A0A0H2RQB2</accession>
<feature type="compositionally biased region" description="Basic and acidic residues" evidence="13">
    <location>
        <begin position="603"/>
        <end position="619"/>
    </location>
</feature>
<keyword evidence="9" id="KW-0862">Zinc</keyword>
<dbReference type="EMBL" id="KQ086168">
    <property type="protein sequence ID" value="KLO06976.1"/>
    <property type="molecule type" value="Genomic_DNA"/>
</dbReference>
<dbReference type="FunFam" id="3.40.50.150:FF:000003">
    <property type="entry name" value="Blast:Protein arginine N-methyltransferase 1"/>
    <property type="match status" value="1"/>
</dbReference>
<keyword evidence="18" id="KW-1185">Reference proteome</keyword>
<evidence type="ECO:0000313" key="18">
    <source>
        <dbReference type="Proteomes" id="UP000053477"/>
    </source>
</evidence>
<feature type="domain" description="Protein arginine N-methyltransferase" evidence="16">
    <location>
        <begin position="620"/>
        <end position="677"/>
    </location>
</feature>
<dbReference type="SUPFAM" id="SSF53335">
    <property type="entry name" value="S-adenosyl-L-methionine-dependent methyltransferases"/>
    <property type="match status" value="1"/>
</dbReference>
<dbReference type="GO" id="GO:0005829">
    <property type="term" value="C:cytosol"/>
    <property type="evidence" value="ECO:0007669"/>
    <property type="project" value="UniProtKB-SubCell"/>
</dbReference>
<dbReference type="PANTHER" id="PTHR11006">
    <property type="entry name" value="PROTEIN ARGININE N-METHYLTRANSFERASE"/>
    <property type="match status" value="1"/>
</dbReference>
<name>A0A0H2RQB2_9AGAM</name>
<evidence type="ECO:0000256" key="3">
    <source>
        <dbReference type="ARBA" id="ARBA00022490"/>
    </source>
</evidence>
<feature type="compositionally biased region" description="Low complexity" evidence="13">
    <location>
        <begin position="46"/>
        <end position="55"/>
    </location>
</feature>
<dbReference type="GO" id="GO:0005634">
    <property type="term" value="C:nucleus"/>
    <property type="evidence" value="ECO:0007669"/>
    <property type="project" value="TreeGrafter"/>
</dbReference>
<dbReference type="Pfam" id="PF21137">
    <property type="entry name" value="ANM3_C2H2_Zf"/>
    <property type="match status" value="1"/>
</dbReference>
<keyword evidence="8" id="KW-0863">Zinc-finger</keyword>
<dbReference type="InterPro" id="IPR036236">
    <property type="entry name" value="Znf_C2H2_sf"/>
</dbReference>
<dbReference type="GO" id="GO:0032259">
    <property type="term" value="P:methylation"/>
    <property type="evidence" value="ECO:0007669"/>
    <property type="project" value="UniProtKB-KW"/>
</dbReference>
<dbReference type="FunCoup" id="A0A0H2RQB2">
    <property type="interactions" value="175"/>
</dbReference>
<keyword evidence="3" id="KW-0963">Cytoplasm</keyword>
<dbReference type="PANTHER" id="PTHR11006:SF53">
    <property type="entry name" value="PROTEIN ARGININE N-METHYLTRANSFERASE 3"/>
    <property type="match status" value="1"/>
</dbReference>
<keyword evidence="5 12" id="KW-0808">Transferase</keyword>
<dbReference type="CDD" id="cd02440">
    <property type="entry name" value="AdoMet_MTases"/>
    <property type="match status" value="1"/>
</dbReference>
<feature type="region of interest" description="Disordered" evidence="13">
    <location>
        <begin position="550"/>
        <end position="630"/>
    </location>
</feature>
<feature type="compositionally biased region" description="Low complexity" evidence="13">
    <location>
        <begin position="562"/>
        <end position="588"/>
    </location>
</feature>
<gene>
    <name evidence="17" type="ORF">SCHPADRAFT_670198</name>
</gene>
<evidence type="ECO:0000256" key="11">
    <source>
        <dbReference type="ARBA" id="ARBA00049303"/>
    </source>
</evidence>
<dbReference type="GO" id="GO:0042054">
    <property type="term" value="F:histone methyltransferase activity"/>
    <property type="evidence" value="ECO:0007669"/>
    <property type="project" value="TreeGrafter"/>
</dbReference>
<sequence>MGLHKLDATQSTDAGETSATSKNPGSSSQSTGSGYERLGDDDHDAPPSSDESSSTGDEDEEGWDDWGSDPEQKQPCPSLFDGTSLPSATEVLKHDKEKHGFDLEGTCKRLRLDFHGQIRLINYIRREKPTPSQAGALTGKEDLFSSDAYLLPALENDGLLQLVLDEESEDEADVEDVGTTGKAVDKDRIILTLRRKLEQAKREFSDYREFVQSSLLSAQDREEIAKEEDPSTIIAGSSSKGMARFGARGDDDTHYFDSYGLNDIHSVMLRDKVRTATYANFIFSSPSLFRDAVVLDVGCGTGILSLFAARAGARRVFAVDASANIVQRAKAIVKLNGLDDVVTVIQGKVEDIKLPDGITQVDVIISEWMGYALLYESMLDSVLVARDRFLKPPAAKHAVERGRDDGSEKGGVLVPSQTRMFLGLCSASEIYKDRVGYWSDVYGYDMSPMAEEVYDDAIVDVVGPETLLTEPVIIKDIDISTATVKQLNFTASFTLKSSTPKRQVAHAFILYFDAFFSQSGAQVAPDMPATIAKENEMMLAEVWRVGGARAMSPSVERRVRSPSRSETVTIASPPTSPSATSPSSPTSPRVGTLTKMRRASSMKSKDGREREREPPKETIKSFTTGPQSTPTHWKQTFFLLREPIHMQHGAVIEGTFHCRKSEENSRELDVEIHYSVPSIDGEGNVIPGQQKQTLVQTFKVR</sequence>
<dbReference type="OrthoDB" id="7848332at2759"/>
<organism evidence="17 18">
    <name type="scientific">Schizopora paradoxa</name>
    <dbReference type="NCBI Taxonomy" id="27342"/>
    <lineage>
        <taxon>Eukaryota</taxon>
        <taxon>Fungi</taxon>
        <taxon>Dikarya</taxon>
        <taxon>Basidiomycota</taxon>
        <taxon>Agaricomycotina</taxon>
        <taxon>Agaricomycetes</taxon>
        <taxon>Hymenochaetales</taxon>
        <taxon>Schizoporaceae</taxon>
        <taxon>Schizopora</taxon>
    </lineage>
</organism>
<dbReference type="STRING" id="27342.A0A0H2RQB2"/>
<feature type="compositionally biased region" description="Polar residues" evidence="13">
    <location>
        <begin position="620"/>
        <end position="630"/>
    </location>
</feature>
<reference evidence="17 18" key="1">
    <citation type="submission" date="2015-04" db="EMBL/GenBank/DDBJ databases">
        <title>Complete genome sequence of Schizopora paradoxa KUC8140, a cosmopolitan wood degrader in East Asia.</title>
        <authorList>
            <consortium name="DOE Joint Genome Institute"/>
            <person name="Min B."/>
            <person name="Park H."/>
            <person name="Jang Y."/>
            <person name="Kim J.-J."/>
            <person name="Kim K.H."/>
            <person name="Pangilinan J."/>
            <person name="Lipzen A."/>
            <person name="Riley R."/>
            <person name="Grigoriev I.V."/>
            <person name="Spatafora J.W."/>
            <person name="Choi I.-G."/>
        </authorList>
    </citation>
    <scope>NUCLEOTIDE SEQUENCE [LARGE SCALE GENOMIC DNA]</scope>
    <source>
        <strain evidence="17 18">KUC8140</strain>
    </source>
</reference>
<dbReference type="Gene3D" id="3.40.50.150">
    <property type="entry name" value="Vaccinia Virus protein VP39"/>
    <property type="match status" value="1"/>
</dbReference>
<evidence type="ECO:0000259" key="16">
    <source>
        <dbReference type="Pfam" id="PF22528"/>
    </source>
</evidence>
<comment type="subcellular location">
    <subcellularLocation>
        <location evidence="1">Cytoplasm</location>
        <location evidence="1">Cytosol</location>
    </subcellularLocation>
</comment>
<feature type="region of interest" description="Disordered" evidence="13">
    <location>
        <begin position="1"/>
        <end position="85"/>
    </location>
</feature>
<dbReference type="InterPro" id="IPR029063">
    <property type="entry name" value="SAM-dependent_MTases_sf"/>
</dbReference>
<evidence type="ECO:0000259" key="15">
    <source>
        <dbReference type="Pfam" id="PF21137"/>
    </source>
</evidence>
<dbReference type="EC" id="2.1.1.319" evidence="2"/>
<evidence type="ECO:0000256" key="6">
    <source>
        <dbReference type="ARBA" id="ARBA00022691"/>
    </source>
</evidence>
<dbReference type="PROSITE" id="PS51678">
    <property type="entry name" value="SAM_MT_PRMT"/>
    <property type="match status" value="1"/>
</dbReference>
<evidence type="ECO:0000256" key="10">
    <source>
        <dbReference type="ARBA" id="ARBA00047384"/>
    </source>
</evidence>
<keyword evidence="7" id="KW-0479">Metal-binding</keyword>
<dbReference type="AlphaFoldDB" id="A0A0H2RQB2"/>
<dbReference type="GO" id="GO:0035242">
    <property type="term" value="F:protein-arginine omega-N asymmetric methyltransferase activity"/>
    <property type="evidence" value="ECO:0007669"/>
    <property type="project" value="UniProtKB-EC"/>
</dbReference>
<protein>
    <recommendedName>
        <fullName evidence="2">type I protein arginine methyltransferase</fullName>
        <ecNumber evidence="2">2.1.1.319</ecNumber>
    </recommendedName>
</protein>
<evidence type="ECO:0000256" key="12">
    <source>
        <dbReference type="PROSITE-ProRule" id="PRU01015"/>
    </source>
</evidence>
<comment type="catalytic activity">
    <reaction evidence="11">
        <text>L-arginyl-[protein] + S-adenosyl-L-methionine = N(omega)-methyl-L-arginyl-[protein] + S-adenosyl-L-homocysteine + H(+)</text>
        <dbReference type="Rhea" id="RHEA:48100"/>
        <dbReference type="Rhea" id="RHEA-COMP:10532"/>
        <dbReference type="Rhea" id="RHEA-COMP:11990"/>
        <dbReference type="ChEBI" id="CHEBI:15378"/>
        <dbReference type="ChEBI" id="CHEBI:29965"/>
        <dbReference type="ChEBI" id="CHEBI:57856"/>
        <dbReference type="ChEBI" id="CHEBI:59789"/>
        <dbReference type="ChEBI" id="CHEBI:65280"/>
    </reaction>
    <physiologicalReaction direction="left-to-right" evidence="11">
        <dbReference type="Rhea" id="RHEA:48101"/>
    </physiologicalReaction>
</comment>
<dbReference type="InterPro" id="IPR041698">
    <property type="entry name" value="Methyltransf_25"/>
</dbReference>
<evidence type="ECO:0000256" key="13">
    <source>
        <dbReference type="SAM" id="MobiDB-lite"/>
    </source>
</evidence>
<keyword evidence="4 12" id="KW-0489">Methyltransferase</keyword>
<evidence type="ECO:0000256" key="2">
    <source>
        <dbReference type="ARBA" id="ARBA00011925"/>
    </source>
</evidence>
<dbReference type="GO" id="GO:0008270">
    <property type="term" value="F:zinc ion binding"/>
    <property type="evidence" value="ECO:0007669"/>
    <property type="project" value="UniProtKB-KW"/>
</dbReference>
<dbReference type="Proteomes" id="UP000053477">
    <property type="component" value="Unassembled WGS sequence"/>
</dbReference>
<evidence type="ECO:0000259" key="14">
    <source>
        <dbReference type="Pfam" id="PF13649"/>
    </source>
</evidence>
<dbReference type="InterPro" id="IPR049482">
    <property type="entry name" value="ANM3-like_C2H2_Zf"/>
</dbReference>
<feature type="domain" description="Protein arginine N-methyltransferase 3-like C2H2 zinc finger" evidence="15">
    <location>
        <begin position="107"/>
        <end position="152"/>
    </location>
</feature>
<feature type="domain" description="Protein arginine N-methyltransferase" evidence="16">
    <location>
        <begin position="419"/>
        <end position="521"/>
    </location>
</feature>
<dbReference type="Pfam" id="PF13649">
    <property type="entry name" value="Methyltransf_25"/>
    <property type="match status" value="1"/>
</dbReference>
<feature type="compositionally biased region" description="Polar residues" evidence="13">
    <location>
        <begin position="8"/>
        <end position="33"/>
    </location>
</feature>
<dbReference type="InParanoid" id="A0A0H2RQB2"/>
<dbReference type="Gene3D" id="2.70.160.11">
    <property type="entry name" value="Hnrnp arginine n-methyltransferase1"/>
    <property type="match status" value="1"/>
</dbReference>
<evidence type="ECO:0000256" key="7">
    <source>
        <dbReference type="ARBA" id="ARBA00022723"/>
    </source>
</evidence>
<comment type="catalytic activity">
    <reaction evidence="10">
        <text>L-arginyl-[protein] + 2 S-adenosyl-L-methionine = N(omega),N(omega)-dimethyl-L-arginyl-[protein] + 2 S-adenosyl-L-homocysteine + 2 H(+)</text>
        <dbReference type="Rhea" id="RHEA:48096"/>
        <dbReference type="Rhea" id="RHEA-COMP:10532"/>
        <dbReference type="Rhea" id="RHEA-COMP:11991"/>
        <dbReference type="ChEBI" id="CHEBI:15378"/>
        <dbReference type="ChEBI" id="CHEBI:29965"/>
        <dbReference type="ChEBI" id="CHEBI:57856"/>
        <dbReference type="ChEBI" id="CHEBI:59789"/>
        <dbReference type="ChEBI" id="CHEBI:61897"/>
        <dbReference type="EC" id="2.1.1.319"/>
    </reaction>
    <physiologicalReaction direction="left-to-right" evidence="10">
        <dbReference type="Rhea" id="RHEA:48097"/>
    </physiologicalReaction>
</comment>
<evidence type="ECO:0000313" key="17">
    <source>
        <dbReference type="EMBL" id="KLO06976.1"/>
    </source>
</evidence>
<feature type="domain" description="Methyltransferase" evidence="14">
    <location>
        <begin position="294"/>
        <end position="392"/>
    </location>
</feature>
<feature type="compositionally biased region" description="Acidic residues" evidence="13">
    <location>
        <begin position="56"/>
        <end position="68"/>
    </location>
</feature>